<feature type="transmembrane region" description="Helical" evidence="1">
    <location>
        <begin position="377"/>
        <end position="401"/>
    </location>
</feature>
<proteinExistence type="predicted"/>
<dbReference type="SUPFAM" id="SSF82866">
    <property type="entry name" value="Multidrug efflux transporter AcrB transmembrane domain"/>
    <property type="match status" value="2"/>
</dbReference>
<evidence type="ECO:0008006" key="4">
    <source>
        <dbReference type="Google" id="ProtNLM"/>
    </source>
</evidence>
<dbReference type="Proteomes" id="UP000037848">
    <property type="component" value="Unassembled WGS sequence"/>
</dbReference>
<feature type="transmembrane region" description="Helical" evidence="1">
    <location>
        <begin position="903"/>
        <end position="922"/>
    </location>
</feature>
<dbReference type="OrthoDB" id="6313595at2"/>
<feature type="transmembrane region" description="Helical" evidence="1">
    <location>
        <begin position="974"/>
        <end position="999"/>
    </location>
</feature>
<comment type="caution">
    <text evidence="2">The sequence shown here is derived from an EMBL/GenBank/DDBJ whole genome shotgun (WGS) entry which is preliminary data.</text>
</comment>
<dbReference type="InterPro" id="IPR027463">
    <property type="entry name" value="AcrB_DN_DC_subdom"/>
</dbReference>
<feature type="transmembrane region" description="Helical" evidence="1">
    <location>
        <begin position="422"/>
        <end position="442"/>
    </location>
</feature>
<dbReference type="PATRIC" id="fig|187330.3.peg.972"/>
<feature type="transmembrane region" description="Helical" evidence="1">
    <location>
        <begin position="943"/>
        <end position="962"/>
    </location>
</feature>
<dbReference type="RefSeq" id="WP_082355687.1">
    <property type="nucleotide sequence ID" value="NZ_LHPH01000014.1"/>
</dbReference>
<organism evidence="2 3">
    <name type="scientific">Pseudoalteromonas porphyrae</name>
    <dbReference type="NCBI Taxonomy" id="187330"/>
    <lineage>
        <taxon>Bacteria</taxon>
        <taxon>Pseudomonadati</taxon>
        <taxon>Pseudomonadota</taxon>
        <taxon>Gammaproteobacteria</taxon>
        <taxon>Alteromonadales</taxon>
        <taxon>Pseudoalteromonadaceae</taxon>
        <taxon>Pseudoalteromonas</taxon>
    </lineage>
</organism>
<dbReference type="SUPFAM" id="SSF82693">
    <property type="entry name" value="Multidrug efflux transporter AcrB pore domain, PN1, PN2, PC1 and PC2 subdomains"/>
    <property type="match status" value="1"/>
</dbReference>
<dbReference type="Gene3D" id="3.30.70.1320">
    <property type="entry name" value="Multidrug efflux transporter AcrB pore domain like"/>
    <property type="match status" value="1"/>
</dbReference>
<dbReference type="PANTHER" id="PTHR32063:SF0">
    <property type="entry name" value="SWARMING MOTILITY PROTEIN SWRC"/>
    <property type="match status" value="1"/>
</dbReference>
<protein>
    <recommendedName>
        <fullName evidence="4">Acriflavin resistance protein</fullName>
    </recommendedName>
</protein>
<feature type="transmembrane region" description="Helical" evidence="1">
    <location>
        <begin position="321"/>
        <end position="343"/>
    </location>
</feature>
<evidence type="ECO:0000256" key="1">
    <source>
        <dbReference type="SAM" id="Phobius"/>
    </source>
</evidence>
<feature type="transmembrane region" description="Helical" evidence="1">
    <location>
        <begin position="871"/>
        <end position="891"/>
    </location>
</feature>
<keyword evidence="1" id="KW-0812">Transmembrane</keyword>
<dbReference type="Pfam" id="PF00873">
    <property type="entry name" value="ACR_tran"/>
    <property type="match status" value="1"/>
</dbReference>
<reference evidence="2 3" key="1">
    <citation type="submission" date="2015-08" db="EMBL/GenBank/DDBJ databases">
        <title>Draft Genome Sequence of Pseudoalteromonas porphyrae UCD-SED14.</title>
        <authorList>
            <person name="Coil D.A."/>
            <person name="Jospin G."/>
            <person name="Lee R.D."/>
            <person name="Eisen J.A."/>
        </authorList>
    </citation>
    <scope>NUCLEOTIDE SEQUENCE [LARGE SCALE GENOMIC DNA]</scope>
    <source>
        <strain evidence="2 3">UCD-SED14</strain>
    </source>
</reference>
<feature type="transmembrane region" description="Helical" evidence="1">
    <location>
        <begin position="454"/>
        <end position="480"/>
    </location>
</feature>
<dbReference type="PANTHER" id="PTHR32063">
    <property type="match status" value="1"/>
</dbReference>
<dbReference type="PRINTS" id="PR00702">
    <property type="entry name" value="ACRIFLAVINRP"/>
</dbReference>
<dbReference type="GO" id="GO:0005886">
    <property type="term" value="C:plasma membrane"/>
    <property type="evidence" value="ECO:0007669"/>
    <property type="project" value="TreeGrafter"/>
</dbReference>
<feature type="transmembrane region" description="Helical" evidence="1">
    <location>
        <begin position="350"/>
        <end position="371"/>
    </location>
</feature>
<keyword evidence="1" id="KW-0472">Membrane</keyword>
<dbReference type="GO" id="GO:0042910">
    <property type="term" value="F:xenobiotic transmembrane transporter activity"/>
    <property type="evidence" value="ECO:0007669"/>
    <property type="project" value="TreeGrafter"/>
</dbReference>
<feature type="transmembrane region" description="Helical" evidence="1">
    <location>
        <begin position="518"/>
        <end position="537"/>
    </location>
</feature>
<feature type="transmembrane region" description="Helical" evidence="1">
    <location>
        <begin position="848"/>
        <end position="864"/>
    </location>
</feature>
<dbReference type="Gene3D" id="3.30.70.1440">
    <property type="entry name" value="Multidrug efflux transporter AcrB pore domain"/>
    <property type="match status" value="1"/>
</dbReference>
<dbReference type="Gene3D" id="3.30.2090.10">
    <property type="entry name" value="Multidrug efflux transporter AcrB TolC docking domain, DN and DC subdomains"/>
    <property type="match status" value="2"/>
</dbReference>
<sequence>MRNNINHTKLYICLTVALVIIGSMLIFKLPVSLYPSVNKPSIQLTFYYHQEVQSFYRNWGVKIEDSLKAIEGVDEVEGKYQQGKTKFIVSFDWYISPEQAKRDVAAIGASYKAQLPKNLPPLKLGFYDPGSENYVAIKSDTYGAGELSELLARSLEPQLKEIESVSRTLISQKYEKVVSVELDPYAMIEHNVDLDDIMGTLHRNEFDKLIGTLETRHEGDMSIHFRSGVTNLDRLRNLRVNAKPGVTIRLSDLAEVSLKQKENARFFQYNEDDVVVVAIWPAPDANQYTVATEFQRLVAQETKSLGQVFVLNDPKKFIDDAILNILIALMVGMLSAAIVVLMVYRKFSTVILISISMPIALATSIISMSIAGVGINILSLGAMSISIGMVVDGAIVVLDSIQVKCHNRTVTHRLVFDAVDDVRSSLITSTLTSVFVFFPLAFTSPMTAAILNDLALVIVAVLISSFFISAYFLPSLYLVVFGGKAIQYKSATQSTNKTNTSKFDKVVRWLFSSNRKRVFILAVVALYVGYVLGELPGKLKAEIIAQPKAEIIDVGVSFAKQGLGSDEKVRILAPIRQKIHDDFNDSIKYVYSDIRANSAYLSIHLKSYKHLEHVFSGLQKSLADVKEETSYSPWITSALKIKDHPSFSILFTHENEEVNRKLLASAYQFIKGDERVYKSKAAPKASKISTQELIVREDFLNQLLVEHDYSQNVHSLARFVNYTASPQEVFQVKTEDGYFPLELKISNHKYSIQDIEQTPLYFAGHNLFLQDLVKFEEVASWREFYSRNSKPLFRLQVWMATNDQQMNVDLMTDLKAHLLKEHSEESLPIVVKDMQQEVRQGVASIKNALFLSVAVVFLVALYQFRTLTNAMIICSVIVLGLSGAFHALYIFNSTLSLNSMLGMLILVGLTVNNSILLLDFFLREKHAGKTVMDALCESLKRRMRSLIVTNLTTVVAMLPLAIGFGAGQDILKPLGISVVLGLAIATLLTLLVVPALIGLKNWDRKEELPVDLSSRKPA</sequence>
<gene>
    <name evidence="2" type="ORF">ADS77_12720</name>
</gene>
<dbReference type="InterPro" id="IPR001036">
    <property type="entry name" value="Acrflvin-R"/>
</dbReference>
<evidence type="ECO:0000313" key="2">
    <source>
        <dbReference type="EMBL" id="KPH62158.1"/>
    </source>
</evidence>
<feature type="transmembrane region" description="Helical" evidence="1">
    <location>
        <begin position="12"/>
        <end position="34"/>
    </location>
</feature>
<evidence type="ECO:0000313" key="3">
    <source>
        <dbReference type="Proteomes" id="UP000037848"/>
    </source>
</evidence>
<dbReference type="AlphaFoldDB" id="A0A0N0LYV3"/>
<keyword evidence="1" id="KW-1133">Transmembrane helix</keyword>
<accession>A0A0N0LYV3</accession>
<dbReference type="Gene3D" id="3.30.70.1430">
    <property type="entry name" value="Multidrug efflux transporter AcrB pore domain"/>
    <property type="match status" value="2"/>
</dbReference>
<dbReference type="EMBL" id="LHPH01000014">
    <property type="protein sequence ID" value="KPH62158.1"/>
    <property type="molecule type" value="Genomic_DNA"/>
</dbReference>
<keyword evidence="3" id="KW-1185">Reference proteome</keyword>
<name>A0A0N0LYV3_9GAMM</name>
<dbReference type="Gene3D" id="1.20.1640.10">
    <property type="entry name" value="Multidrug efflux transporter AcrB transmembrane domain"/>
    <property type="match status" value="2"/>
</dbReference>
<dbReference type="SUPFAM" id="SSF82714">
    <property type="entry name" value="Multidrug efflux transporter AcrB TolC docking domain, DN and DC subdomains"/>
    <property type="match status" value="1"/>
</dbReference>